<feature type="non-terminal residue" evidence="2">
    <location>
        <position position="1"/>
    </location>
</feature>
<evidence type="ECO:0000313" key="3">
    <source>
        <dbReference type="Proteomes" id="UP000663828"/>
    </source>
</evidence>
<proteinExistence type="predicted"/>
<comment type="caution">
    <text evidence="2">The sequence shown here is derived from an EMBL/GenBank/DDBJ whole genome shotgun (WGS) entry which is preliminary data.</text>
</comment>
<gene>
    <name evidence="2" type="ORF">XAT740_LOCUS46477</name>
</gene>
<evidence type="ECO:0000313" key="2">
    <source>
        <dbReference type="EMBL" id="CAF1590231.1"/>
    </source>
</evidence>
<evidence type="ECO:0000256" key="1">
    <source>
        <dbReference type="SAM" id="Phobius"/>
    </source>
</evidence>
<sequence>MQQYKVQSQKELYSDSEIDFSNPISPYSVSPILNQSQNKRSIIELIAKLVVGLIIAAFLAGIFIVLVVRLPTDSNNNNVASPQEQETSVNLLIKSNEHIAELQREH</sequence>
<keyword evidence="1" id="KW-0812">Transmembrane</keyword>
<protein>
    <submittedName>
        <fullName evidence="2">Uncharacterized protein</fullName>
    </submittedName>
</protein>
<dbReference type="EMBL" id="CAJNOR010006251">
    <property type="protein sequence ID" value="CAF1590231.1"/>
    <property type="molecule type" value="Genomic_DNA"/>
</dbReference>
<keyword evidence="1" id="KW-0472">Membrane</keyword>
<dbReference type="AlphaFoldDB" id="A0A815ZX76"/>
<organism evidence="2 3">
    <name type="scientific">Adineta ricciae</name>
    <name type="common">Rotifer</name>
    <dbReference type="NCBI Taxonomy" id="249248"/>
    <lineage>
        <taxon>Eukaryota</taxon>
        <taxon>Metazoa</taxon>
        <taxon>Spiralia</taxon>
        <taxon>Gnathifera</taxon>
        <taxon>Rotifera</taxon>
        <taxon>Eurotatoria</taxon>
        <taxon>Bdelloidea</taxon>
        <taxon>Adinetida</taxon>
        <taxon>Adinetidae</taxon>
        <taxon>Adineta</taxon>
    </lineage>
</organism>
<keyword evidence="1" id="KW-1133">Transmembrane helix</keyword>
<accession>A0A815ZX76</accession>
<dbReference type="Proteomes" id="UP000663828">
    <property type="component" value="Unassembled WGS sequence"/>
</dbReference>
<name>A0A815ZX76_ADIRI</name>
<keyword evidence="3" id="KW-1185">Reference proteome</keyword>
<feature type="transmembrane region" description="Helical" evidence="1">
    <location>
        <begin position="45"/>
        <end position="68"/>
    </location>
</feature>
<reference evidence="2" key="1">
    <citation type="submission" date="2021-02" db="EMBL/GenBank/DDBJ databases">
        <authorList>
            <person name="Nowell W R."/>
        </authorList>
    </citation>
    <scope>NUCLEOTIDE SEQUENCE</scope>
</reference>